<organism evidence="1 2">
    <name type="scientific">Salipaludibacillus aurantiacus</name>
    <dbReference type="NCBI Taxonomy" id="1601833"/>
    <lineage>
        <taxon>Bacteria</taxon>
        <taxon>Bacillati</taxon>
        <taxon>Bacillota</taxon>
        <taxon>Bacilli</taxon>
        <taxon>Bacillales</taxon>
        <taxon>Bacillaceae</taxon>
    </lineage>
</organism>
<accession>A0A1H9WMA2</accession>
<dbReference type="RefSeq" id="WP_093054921.1">
    <property type="nucleotide sequence ID" value="NZ_FOGT01000018.1"/>
</dbReference>
<dbReference type="OrthoDB" id="2968867at2"/>
<dbReference type="Proteomes" id="UP000198571">
    <property type="component" value="Unassembled WGS sequence"/>
</dbReference>
<reference evidence="2" key="1">
    <citation type="submission" date="2016-10" db="EMBL/GenBank/DDBJ databases">
        <authorList>
            <person name="Varghese N."/>
            <person name="Submissions S."/>
        </authorList>
    </citation>
    <scope>NUCLEOTIDE SEQUENCE [LARGE SCALE GENOMIC DNA]</scope>
    <source>
        <strain evidence="2">S9</strain>
    </source>
</reference>
<name>A0A1H9WMA2_9BACI</name>
<dbReference type="AlphaFoldDB" id="A0A1H9WMA2"/>
<dbReference type="Pfam" id="PF14165">
    <property type="entry name" value="YtzH"/>
    <property type="match status" value="1"/>
</dbReference>
<keyword evidence="2" id="KW-1185">Reference proteome</keyword>
<evidence type="ECO:0000313" key="1">
    <source>
        <dbReference type="EMBL" id="SES35042.1"/>
    </source>
</evidence>
<dbReference type="STRING" id="1601833.SAMN05518684_11824"/>
<sequence length="92" mass="10523">MSISYHHQLELLKDILGNQQSEHYGSHDEFHQLQSLVNSLMQNGAISAELKELLLSVEQYAYQHDKEGQHSTVSSADLNSWIQQVDSINRTE</sequence>
<dbReference type="EMBL" id="FOGT01000018">
    <property type="protein sequence ID" value="SES35042.1"/>
    <property type="molecule type" value="Genomic_DNA"/>
</dbReference>
<evidence type="ECO:0000313" key="2">
    <source>
        <dbReference type="Proteomes" id="UP000198571"/>
    </source>
</evidence>
<proteinExistence type="predicted"/>
<dbReference type="InterPro" id="IPR025547">
    <property type="entry name" value="YtzH"/>
</dbReference>
<protein>
    <submittedName>
        <fullName evidence="1">YtzH-like protein</fullName>
    </submittedName>
</protein>
<gene>
    <name evidence="1" type="ORF">SAMN05518684_11824</name>
</gene>